<dbReference type="PANTHER" id="PTHR39336">
    <property type="entry name" value="PYRIDOXAMINE PHOSPHATE OXIDASE FAMILY PROTEIN (AFU_ORTHOLOGUE AFUA_6G11440)"/>
    <property type="match status" value="1"/>
</dbReference>
<dbReference type="InterPro" id="IPR012349">
    <property type="entry name" value="Split_barrel_FMN-bd"/>
</dbReference>
<feature type="compositionally biased region" description="Low complexity" evidence="1">
    <location>
        <begin position="175"/>
        <end position="187"/>
    </location>
</feature>
<dbReference type="Proteomes" id="UP000582837">
    <property type="component" value="Unassembled WGS sequence"/>
</dbReference>
<evidence type="ECO:0000313" key="3">
    <source>
        <dbReference type="EMBL" id="MBB6068852.1"/>
    </source>
</evidence>
<dbReference type="InterPro" id="IPR011576">
    <property type="entry name" value="Pyridox_Oxase_N"/>
</dbReference>
<evidence type="ECO:0000256" key="1">
    <source>
        <dbReference type="SAM" id="MobiDB-lite"/>
    </source>
</evidence>
<feature type="region of interest" description="Disordered" evidence="1">
    <location>
        <begin position="154"/>
        <end position="187"/>
    </location>
</feature>
<feature type="domain" description="Pyridoxamine 5'-phosphate oxidase N-terminal" evidence="2">
    <location>
        <begin position="8"/>
        <end position="133"/>
    </location>
</feature>
<accession>A0A841GNF5</accession>
<evidence type="ECO:0000313" key="4">
    <source>
        <dbReference type="Proteomes" id="UP000582837"/>
    </source>
</evidence>
<name>A0A841GNF5_9BACT</name>
<gene>
    <name evidence="3" type="ORF">HNQ61_000463</name>
</gene>
<protein>
    <recommendedName>
        <fullName evidence="2">Pyridoxamine 5'-phosphate oxidase N-terminal domain-containing protein</fullName>
    </recommendedName>
</protein>
<dbReference type="SUPFAM" id="SSF50475">
    <property type="entry name" value="FMN-binding split barrel"/>
    <property type="match status" value="1"/>
</dbReference>
<dbReference type="RefSeq" id="WP_170031286.1">
    <property type="nucleotide sequence ID" value="NZ_JABDTL010000001.1"/>
</dbReference>
<dbReference type="PANTHER" id="PTHR39336:SF1">
    <property type="entry name" value="PYRIDOXAMINE PHOSPHATE OXIDASE FAMILY PROTEIN (AFU_ORTHOLOGUE AFUA_6G11440)"/>
    <property type="match status" value="1"/>
</dbReference>
<dbReference type="EMBL" id="JACHIA010000001">
    <property type="protein sequence ID" value="MBB6068852.1"/>
    <property type="molecule type" value="Genomic_DNA"/>
</dbReference>
<proteinExistence type="predicted"/>
<dbReference type="Pfam" id="PF01243">
    <property type="entry name" value="PNPOx_N"/>
    <property type="match status" value="1"/>
</dbReference>
<comment type="caution">
    <text evidence="3">The sequence shown here is derived from an EMBL/GenBank/DDBJ whole genome shotgun (WGS) entry which is preliminary data.</text>
</comment>
<feature type="compositionally biased region" description="Basic and acidic residues" evidence="1">
    <location>
        <begin position="154"/>
        <end position="168"/>
    </location>
</feature>
<keyword evidence="4" id="KW-1185">Reference proteome</keyword>
<sequence length="187" mass="20123">MAKVLECITPELKAFIEAQPVFFVASAPLSGEGHVNLSPKGLDCLRVLSPSRVAYLDLTGSGNETSAHLHENGRITFMFCAFTGAPRILRLYGTGEVVLPDTPAWGELAGLFPAYPGMRQIITAEISRVQTSCGFAVPLMEYTRQRDTLPRWAEAKGDDLPGYRREKNATSIDGLSAPLAASPSPSA</sequence>
<evidence type="ECO:0000259" key="2">
    <source>
        <dbReference type="Pfam" id="PF01243"/>
    </source>
</evidence>
<dbReference type="Gene3D" id="2.30.110.10">
    <property type="entry name" value="Electron Transport, Fmn-binding Protein, Chain A"/>
    <property type="match status" value="1"/>
</dbReference>
<organism evidence="3 4">
    <name type="scientific">Longimicrobium terrae</name>
    <dbReference type="NCBI Taxonomy" id="1639882"/>
    <lineage>
        <taxon>Bacteria</taxon>
        <taxon>Pseudomonadati</taxon>
        <taxon>Gemmatimonadota</taxon>
        <taxon>Longimicrobiia</taxon>
        <taxon>Longimicrobiales</taxon>
        <taxon>Longimicrobiaceae</taxon>
        <taxon>Longimicrobium</taxon>
    </lineage>
</organism>
<reference evidence="3 4" key="1">
    <citation type="submission" date="2020-08" db="EMBL/GenBank/DDBJ databases">
        <title>Genomic Encyclopedia of Type Strains, Phase IV (KMG-IV): sequencing the most valuable type-strain genomes for metagenomic binning, comparative biology and taxonomic classification.</title>
        <authorList>
            <person name="Goeker M."/>
        </authorList>
    </citation>
    <scope>NUCLEOTIDE SEQUENCE [LARGE SCALE GENOMIC DNA]</scope>
    <source>
        <strain evidence="3 4">DSM 29007</strain>
    </source>
</reference>
<dbReference type="AlphaFoldDB" id="A0A841GNF5"/>